<evidence type="ECO:0000256" key="1">
    <source>
        <dbReference type="SAM" id="MobiDB-lite"/>
    </source>
</evidence>
<proteinExistence type="predicted"/>
<accession>A0A4Y9XZA3</accession>
<name>A0A4Y9XZA3_9APHY</name>
<dbReference type="AlphaFoldDB" id="A0A4Y9XZA3"/>
<evidence type="ECO:0000313" key="2">
    <source>
        <dbReference type="EMBL" id="TFY55430.1"/>
    </source>
</evidence>
<organism evidence="2 3">
    <name type="scientific">Rhodofomes roseus</name>
    <dbReference type="NCBI Taxonomy" id="34475"/>
    <lineage>
        <taxon>Eukaryota</taxon>
        <taxon>Fungi</taxon>
        <taxon>Dikarya</taxon>
        <taxon>Basidiomycota</taxon>
        <taxon>Agaricomycotina</taxon>
        <taxon>Agaricomycetes</taxon>
        <taxon>Polyporales</taxon>
        <taxon>Rhodofomes</taxon>
    </lineage>
</organism>
<comment type="caution">
    <text evidence="2">The sequence shown here is derived from an EMBL/GenBank/DDBJ whole genome shotgun (WGS) entry which is preliminary data.</text>
</comment>
<feature type="compositionally biased region" description="Polar residues" evidence="1">
    <location>
        <begin position="1"/>
        <end position="10"/>
    </location>
</feature>
<dbReference type="Proteomes" id="UP000298390">
    <property type="component" value="Unassembled WGS sequence"/>
</dbReference>
<reference evidence="2 3" key="1">
    <citation type="submission" date="2019-01" db="EMBL/GenBank/DDBJ databases">
        <title>Genome sequencing of the rare red list fungi Fomitopsis rosea.</title>
        <authorList>
            <person name="Buettner E."/>
            <person name="Kellner H."/>
        </authorList>
    </citation>
    <scope>NUCLEOTIDE SEQUENCE [LARGE SCALE GENOMIC DNA]</scope>
    <source>
        <strain evidence="2 3">DSM 105464</strain>
    </source>
</reference>
<dbReference type="EMBL" id="SEKV01000591">
    <property type="protein sequence ID" value="TFY55430.1"/>
    <property type="molecule type" value="Genomic_DNA"/>
</dbReference>
<protein>
    <submittedName>
        <fullName evidence="2">Uncharacterized protein</fullName>
    </submittedName>
</protein>
<evidence type="ECO:0000313" key="3">
    <source>
        <dbReference type="Proteomes" id="UP000298390"/>
    </source>
</evidence>
<gene>
    <name evidence="2" type="ORF">EVJ58_g8253</name>
</gene>
<sequence length="244" mass="27732">MGDQSNSHQLATPPVSPARQRNPGHEPRDDVESLMETSEEQDIQDTGLNDLFKAAAKEELDWEFKLRAERLKDASQKEKLELEFEDRRREFEAQLDAMRAMNGGTNFLIRGAKPESGDQIHIVDLPGSPYVIRIFNGGMQGLHQYLFDFVSRDSLAPFNVPESYAVWRLAEGPGTAKLNRLISWEKAFYYPDASVPQGEVRYSVIEGTAYRAEYPAGFVEFIVPVRTEGVQNIFHVEEAVQPRR</sequence>
<feature type="region of interest" description="Disordered" evidence="1">
    <location>
        <begin position="1"/>
        <end position="46"/>
    </location>
</feature>